<comment type="similarity">
    <text evidence="1">Belongs to the short-chain dehydrogenases/reductases (SDR) family.</text>
</comment>
<dbReference type="InterPro" id="IPR036291">
    <property type="entry name" value="NAD(P)-bd_dom_sf"/>
</dbReference>
<dbReference type="CDD" id="cd05233">
    <property type="entry name" value="SDR_c"/>
    <property type="match status" value="1"/>
</dbReference>
<keyword evidence="2" id="KW-0560">Oxidoreductase</keyword>
<proteinExistence type="inferred from homology"/>
<evidence type="ECO:0000256" key="1">
    <source>
        <dbReference type="ARBA" id="ARBA00006484"/>
    </source>
</evidence>
<dbReference type="GO" id="GO:0016491">
    <property type="term" value="F:oxidoreductase activity"/>
    <property type="evidence" value="ECO:0007669"/>
    <property type="project" value="UniProtKB-KW"/>
</dbReference>
<dbReference type="EMBL" id="CP046172">
    <property type="protein sequence ID" value="QIS15162.1"/>
    <property type="molecule type" value="Genomic_DNA"/>
</dbReference>
<dbReference type="PANTHER" id="PTHR44196">
    <property type="entry name" value="DEHYDROGENASE/REDUCTASE SDR FAMILY MEMBER 7B"/>
    <property type="match status" value="1"/>
</dbReference>
<organism evidence="3 4">
    <name type="scientific">Nocardia arthritidis</name>
    <dbReference type="NCBI Taxonomy" id="228602"/>
    <lineage>
        <taxon>Bacteria</taxon>
        <taxon>Bacillati</taxon>
        <taxon>Actinomycetota</taxon>
        <taxon>Actinomycetes</taxon>
        <taxon>Mycobacteriales</taxon>
        <taxon>Nocardiaceae</taxon>
        <taxon>Nocardia</taxon>
    </lineage>
</organism>
<dbReference type="SUPFAM" id="SSF51735">
    <property type="entry name" value="NAD(P)-binding Rossmann-fold domains"/>
    <property type="match status" value="1"/>
</dbReference>
<evidence type="ECO:0000313" key="4">
    <source>
        <dbReference type="Proteomes" id="UP000503540"/>
    </source>
</evidence>
<dbReference type="PANTHER" id="PTHR44196:SF1">
    <property type="entry name" value="DEHYDROGENASE_REDUCTASE SDR FAMILY MEMBER 7B"/>
    <property type="match status" value="1"/>
</dbReference>
<protein>
    <submittedName>
        <fullName evidence="3">SDR family NAD(P)-dependent oxidoreductase</fullName>
    </submittedName>
</protein>
<dbReference type="InterPro" id="IPR002347">
    <property type="entry name" value="SDR_fam"/>
</dbReference>
<accession>A0A6G9YPN4</accession>
<dbReference type="AlphaFoldDB" id="A0A6G9YPN4"/>
<dbReference type="RefSeq" id="WP_167477458.1">
    <property type="nucleotide sequence ID" value="NZ_CP046172.1"/>
</dbReference>
<evidence type="ECO:0000313" key="3">
    <source>
        <dbReference type="EMBL" id="QIS15162.1"/>
    </source>
</evidence>
<gene>
    <name evidence="3" type="ORF">F5544_36670</name>
</gene>
<keyword evidence="4" id="KW-1185">Reference proteome</keyword>
<dbReference type="GO" id="GO:0016020">
    <property type="term" value="C:membrane"/>
    <property type="evidence" value="ECO:0007669"/>
    <property type="project" value="TreeGrafter"/>
</dbReference>
<dbReference type="Gene3D" id="3.40.50.720">
    <property type="entry name" value="NAD(P)-binding Rossmann-like Domain"/>
    <property type="match status" value="1"/>
</dbReference>
<sequence length="231" mass="24030">MDRVALITGGSSGIGAQTTRKLLAAGHRVAVVGRDADRLARFTAGLDAPDEVLAITGDATDYPAMAAAVQETVRRFGRLDCVIASAGFSSHDTIADADPDRLREMVLTNVLGPALLVKAALPALRDSRGRIVLLGSVAGFRNSPGNMYSVTKWAVTALAENTRQLVTGDGIGVTLIAPGPVDTPFFDQRPQGAPPLALRPENIADAVSWAIAQPEGVDVNTMVIRPVGLGG</sequence>
<evidence type="ECO:0000256" key="2">
    <source>
        <dbReference type="ARBA" id="ARBA00023002"/>
    </source>
</evidence>
<dbReference type="Pfam" id="PF00106">
    <property type="entry name" value="adh_short"/>
    <property type="match status" value="1"/>
</dbReference>
<reference evidence="3 4" key="1">
    <citation type="journal article" date="2019" name="ACS Chem. Biol.">
        <title>Identification and Mobilization of a Cryptic Antibiotic Biosynthesis Gene Locus from a Human-Pathogenic Nocardia Isolate.</title>
        <authorList>
            <person name="Herisse M."/>
            <person name="Ishida K."/>
            <person name="Porter J.L."/>
            <person name="Howden B."/>
            <person name="Hertweck C."/>
            <person name="Stinear T.P."/>
            <person name="Pidot S.J."/>
        </authorList>
    </citation>
    <scope>NUCLEOTIDE SEQUENCE [LARGE SCALE GENOMIC DNA]</scope>
    <source>
        <strain evidence="3 4">AUSMDU00012717</strain>
    </source>
</reference>
<dbReference type="Proteomes" id="UP000503540">
    <property type="component" value="Chromosome"/>
</dbReference>
<dbReference type="PRINTS" id="PR00081">
    <property type="entry name" value="GDHRDH"/>
</dbReference>
<name>A0A6G9YPN4_9NOCA</name>
<dbReference type="KEGG" id="nah:F5544_36670"/>